<evidence type="ECO:0000256" key="5">
    <source>
        <dbReference type="ARBA" id="ARBA00022842"/>
    </source>
</evidence>
<keyword evidence="5 9" id="KW-0460">Magnesium</keyword>
<evidence type="ECO:0000256" key="3">
    <source>
        <dbReference type="ARBA" id="ARBA00022448"/>
    </source>
</evidence>
<dbReference type="SUPFAM" id="SSF161093">
    <property type="entry name" value="MgtE membrane domain-like"/>
    <property type="match status" value="1"/>
</dbReference>
<dbReference type="InterPro" id="IPR036739">
    <property type="entry name" value="SLC41_membr_dom_sf"/>
</dbReference>
<dbReference type="SUPFAM" id="SSF158791">
    <property type="entry name" value="MgtE N-terminal domain-like"/>
    <property type="match status" value="1"/>
</dbReference>
<comment type="caution">
    <text evidence="11">The sequence shown here is derived from an EMBL/GenBank/DDBJ whole genome shotgun (WGS) entry which is preliminary data.</text>
</comment>
<dbReference type="InterPro" id="IPR006667">
    <property type="entry name" value="SLC41_membr_dom"/>
</dbReference>
<keyword evidence="7 9" id="KW-0472">Membrane</keyword>
<evidence type="ECO:0000259" key="10">
    <source>
        <dbReference type="PROSITE" id="PS51371"/>
    </source>
</evidence>
<dbReference type="Gene3D" id="1.25.60.10">
    <property type="entry name" value="MgtE N-terminal domain-like"/>
    <property type="match status" value="1"/>
</dbReference>
<keyword evidence="9" id="KW-0479">Metal-binding</keyword>
<dbReference type="InterPro" id="IPR046342">
    <property type="entry name" value="CBS_dom_sf"/>
</dbReference>
<gene>
    <name evidence="11" type="primary">mgtE</name>
    <name evidence="11" type="ORF">ACFFGA_03965</name>
</gene>
<keyword evidence="6 9" id="KW-1133">Transmembrane helix</keyword>
<protein>
    <recommendedName>
        <fullName evidence="9">Magnesium transporter MgtE</fullName>
    </recommendedName>
</protein>
<evidence type="ECO:0000256" key="9">
    <source>
        <dbReference type="RuleBase" id="RU362011"/>
    </source>
</evidence>
<dbReference type="SUPFAM" id="SSF54631">
    <property type="entry name" value="CBS-domain pair"/>
    <property type="match status" value="1"/>
</dbReference>
<dbReference type="EMBL" id="JBHLTQ010000001">
    <property type="protein sequence ID" value="MFC0603698.1"/>
    <property type="molecule type" value="Genomic_DNA"/>
</dbReference>
<keyword evidence="3 9" id="KW-0813">Transport</keyword>
<dbReference type="Pfam" id="PF03448">
    <property type="entry name" value="MgtE_N"/>
    <property type="match status" value="1"/>
</dbReference>
<dbReference type="SMART" id="SM00116">
    <property type="entry name" value="CBS"/>
    <property type="match status" value="2"/>
</dbReference>
<dbReference type="InterPro" id="IPR000644">
    <property type="entry name" value="CBS_dom"/>
</dbReference>
<evidence type="ECO:0000256" key="4">
    <source>
        <dbReference type="ARBA" id="ARBA00022692"/>
    </source>
</evidence>
<comment type="subunit">
    <text evidence="9">Homodimer.</text>
</comment>
<keyword evidence="12" id="KW-1185">Reference proteome</keyword>
<reference evidence="11 12" key="1">
    <citation type="submission" date="2024-09" db="EMBL/GenBank/DDBJ databases">
        <authorList>
            <person name="Sun Q."/>
            <person name="Mori K."/>
        </authorList>
    </citation>
    <scope>NUCLEOTIDE SEQUENCE [LARGE SCALE GENOMIC DNA]</scope>
    <source>
        <strain evidence="11 12">NCAIM B.02481</strain>
    </source>
</reference>
<feature type="domain" description="CBS" evidence="10">
    <location>
        <begin position="210"/>
        <end position="267"/>
    </location>
</feature>
<dbReference type="PROSITE" id="PS51371">
    <property type="entry name" value="CBS"/>
    <property type="match status" value="2"/>
</dbReference>
<feature type="transmembrane region" description="Helical" evidence="9">
    <location>
        <begin position="366"/>
        <end position="386"/>
    </location>
</feature>
<accession>A0ABV6Q5Z7</accession>
<evidence type="ECO:0000256" key="7">
    <source>
        <dbReference type="ARBA" id="ARBA00023136"/>
    </source>
</evidence>
<dbReference type="Gene3D" id="3.10.580.10">
    <property type="entry name" value="CBS-domain"/>
    <property type="match status" value="1"/>
</dbReference>
<dbReference type="InterPro" id="IPR006669">
    <property type="entry name" value="MgtE_transporter"/>
</dbReference>
<name>A0ABV6Q5Z7_9FLAO</name>
<feature type="transmembrane region" description="Helical" evidence="9">
    <location>
        <begin position="293"/>
        <end position="310"/>
    </location>
</feature>
<feature type="transmembrane region" description="Helical" evidence="9">
    <location>
        <begin position="322"/>
        <end position="346"/>
    </location>
</feature>
<feature type="domain" description="CBS" evidence="10">
    <location>
        <begin position="147"/>
        <end position="209"/>
    </location>
</feature>
<dbReference type="Gene3D" id="1.10.357.20">
    <property type="entry name" value="SLC41 divalent cation transporters, integral membrane domain"/>
    <property type="match status" value="1"/>
</dbReference>
<evidence type="ECO:0000256" key="8">
    <source>
        <dbReference type="PROSITE-ProRule" id="PRU00703"/>
    </source>
</evidence>
<evidence type="ECO:0000256" key="1">
    <source>
        <dbReference type="ARBA" id="ARBA00004141"/>
    </source>
</evidence>
<dbReference type="CDD" id="cd04606">
    <property type="entry name" value="CBS_pair_Mg_transporter"/>
    <property type="match status" value="1"/>
</dbReference>
<proteinExistence type="inferred from homology"/>
<keyword evidence="4 9" id="KW-0812">Transmembrane</keyword>
<dbReference type="RefSeq" id="WP_386059965.1">
    <property type="nucleotide sequence ID" value="NZ_JBHLTQ010000001.1"/>
</dbReference>
<sequence>MEDIQDNIQFQLTDELIEKVEILIEDANDKEIKLFLNEYHYADIAEILDELDVEDAVYIIKLLDSGLTSDILMELDEDNRENILKHLSAKEIAEEIEELDTDDAADIIAELPEDRKDDVISKIEDQEHKAEIQELLAYDEDTAGGLMAKELVKVYETWTVAGCLRRIRGQAKDVTRVHSIYVVNKEEKLIGRLSLKDLIVAKSDQKIAEIAKDNVDFVNVKDDAEDVAKVMAKYDLEAIPVVDDNQTLLGRITIDDIVDVLKEEADKDYQLAAGITQDVEADDSILDLTRARLPWLFLGLIGGVGAFLIMEGFQEAFNKYAVLFFFTPLIAAMAGNVGVQSSAIIVQGLANDDVKGSVNSRLIKEMLLAALNGTILAIFLFLFVWATKGEFNTALAISVSLIAVIIVAGLIGTFVPLFLNKRGIDPAIATGPFITTSNDIFGILIYFWIAKMILGI</sequence>
<comment type="similarity">
    <text evidence="2 9">Belongs to the SLC41A transporter family.</text>
</comment>
<evidence type="ECO:0000256" key="6">
    <source>
        <dbReference type="ARBA" id="ARBA00022989"/>
    </source>
</evidence>
<keyword evidence="8" id="KW-0129">CBS domain</keyword>
<dbReference type="SMART" id="SM00924">
    <property type="entry name" value="MgtE_N"/>
    <property type="match status" value="1"/>
</dbReference>
<dbReference type="PANTHER" id="PTHR43773">
    <property type="entry name" value="MAGNESIUM TRANSPORTER MGTE"/>
    <property type="match status" value="1"/>
</dbReference>
<organism evidence="11 12">
    <name type="scientific">Winogradskyella pulchriflava</name>
    <dbReference type="NCBI Taxonomy" id="1110688"/>
    <lineage>
        <taxon>Bacteria</taxon>
        <taxon>Pseudomonadati</taxon>
        <taxon>Bacteroidota</taxon>
        <taxon>Flavobacteriia</taxon>
        <taxon>Flavobacteriales</taxon>
        <taxon>Flavobacteriaceae</taxon>
        <taxon>Winogradskyella</taxon>
    </lineage>
</organism>
<evidence type="ECO:0000256" key="2">
    <source>
        <dbReference type="ARBA" id="ARBA00009749"/>
    </source>
</evidence>
<dbReference type="Pfam" id="PF01769">
    <property type="entry name" value="MgtE"/>
    <property type="match status" value="1"/>
</dbReference>
<dbReference type="Pfam" id="PF00571">
    <property type="entry name" value="CBS"/>
    <property type="match status" value="2"/>
</dbReference>
<dbReference type="InterPro" id="IPR006668">
    <property type="entry name" value="Mg_transptr_MgtE_intracell_dom"/>
</dbReference>
<feature type="transmembrane region" description="Helical" evidence="9">
    <location>
        <begin position="393"/>
        <end position="415"/>
    </location>
</feature>
<keyword evidence="9" id="KW-1003">Cell membrane</keyword>
<dbReference type="PANTHER" id="PTHR43773:SF1">
    <property type="entry name" value="MAGNESIUM TRANSPORTER MGTE"/>
    <property type="match status" value="1"/>
</dbReference>
<evidence type="ECO:0000313" key="12">
    <source>
        <dbReference type="Proteomes" id="UP001589832"/>
    </source>
</evidence>
<comment type="function">
    <text evidence="9">Acts as a magnesium transporter.</text>
</comment>
<dbReference type="Proteomes" id="UP001589832">
    <property type="component" value="Unassembled WGS sequence"/>
</dbReference>
<feature type="transmembrane region" description="Helical" evidence="9">
    <location>
        <begin position="427"/>
        <end position="449"/>
    </location>
</feature>
<dbReference type="InterPro" id="IPR038076">
    <property type="entry name" value="MgtE_N_sf"/>
</dbReference>
<dbReference type="NCBIfam" id="TIGR00400">
    <property type="entry name" value="mgtE"/>
    <property type="match status" value="1"/>
</dbReference>
<evidence type="ECO:0000313" key="11">
    <source>
        <dbReference type="EMBL" id="MFC0603698.1"/>
    </source>
</evidence>
<comment type="subcellular location">
    <subcellularLocation>
        <location evidence="9">Cell membrane</location>
        <topology evidence="9">Multi-pass membrane protein</topology>
    </subcellularLocation>
    <subcellularLocation>
        <location evidence="1">Membrane</location>
        <topology evidence="1">Multi-pass membrane protein</topology>
    </subcellularLocation>
</comment>